<proteinExistence type="predicted"/>
<keyword evidence="3 6" id="KW-0812">Transmembrane</keyword>
<dbReference type="RefSeq" id="WP_016528366.1">
    <property type="nucleotide sequence ID" value="NZ_CBCRUP010000044.1"/>
</dbReference>
<dbReference type="InterPro" id="IPR005538">
    <property type="entry name" value="LrgA/CidA"/>
</dbReference>
<evidence type="ECO:0000313" key="8">
    <source>
        <dbReference type="EMBL" id="QSX17393.1"/>
    </source>
</evidence>
<comment type="subcellular location">
    <subcellularLocation>
        <location evidence="1">Cell membrane</location>
        <topology evidence="1">Multi-pass membrane protein</topology>
    </subcellularLocation>
</comment>
<feature type="transmembrane region" description="Helical" evidence="6">
    <location>
        <begin position="6"/>
        <end position="25"/>
    </location>
</feature>
<dbReference type="AlphaFoldDB" id="A0A084EVP7"/>
<reference evidence="7 9" key="1">
    <citation type="submission" date="2019-06" db="EMBL/GenBank/DDBJ databases">
        <title>Complete genome sequence of Haemophilus parasuis HPS412.</title>
        <authorList>
            <person name="Yang S."/>
            <person name="Huang C."/>
        </authorList>
    </citation>
    <scope>NUCLEOTIDE SEQUENCE [LARGE SCALE GENOMIC DNA]</scope>
    <source>
        <strain evidence="7 9">HPS412</strain>
    </source>
</reference>
<dbReference type="Proteomes" id="UP000662736">
    <property type="component" value="Chromosome"/>
</dbReference>
<evidence type="ECO:0000256" key="2">
    <source>
        <dbReference type="ARBA" id="ARBA00022475"/>
    </source>
</evidence>
<dbReference type="Pfam" id="PF03788">
    <property type="entry name" value="LrgA"/>
    <property type="match status" value="1"/>
</dbReference>
<evidence type="ECO:0000256" key="5">
    <source>
        <dbReference type="ARBA" id="ARBA00023136"/>
    </source>
</evidence>
<dbReference type="GO" id="GO:0005886">
    <property type="term" value="C:plasma membrane"/>
    <property type="evidence" value="ECO:0007669"/>
    <property type="project" value="UniProtKB-SubCell"/>
</dbReference>
<dbReference type="EMBL" id="CP041334">
    <property type="protein sequence ID" value="QKY72115.1"/>
    <property type="molecule type" value="Genomic_DNA"/>
</dbReference>
<accession>A0A084EVP7</accession>
<evidence type="ECO:0000256" key="1">
    <source>
        <dbReference type="ARBA" id="ARBA00004651"/>
    </source>
</evidence>
<sequence>MLIKLLRFIIAITILFLLLYLGKVLSPLIPIRIPESILGMLMLFILFGTKIIKVSSINTEMYNVEYN</sequence>
<dbReference type="OrthoDB" id="385012at2"/>
<reference evidence="8" key="2">
    <citation type="submission" date="2021-03" db="EMBL/GenBank/DDBJ databases">
        <title>Characterization of a novel Integrative Conjugative Element in Glaesserella parasuis.</title>
        <authorList>
            <person name="Hu G."/>
            <person name="Sun H."/>
        </authorList>
    </citation>
    <scope>NUCLEOTIDE SEQUENCE</scope>
    <source>
        <strain evidence="8">GHP1807</strain>
    </source>
</reference>
<evidence type="ECO:0000256" key="3">
    <source>
        <dbReference type="ARBA" id="ARBA00022692"/>
    </source>
</evidence>
<evidence type="ECO:0000256" key="6">
    <source>
        <dbReference type="SAM" id="Phobius"/>
    </source>
</evidence>
<keyword evidence="5 6" id="KW-0472">Membrane</keyword>
<evidence type="ECO:0000313" key="9">
    <source>
        <dbReference type="Proteomes" id="UP000509790"/>
    </source>
</evidence>
<organism evidence="7 9">
    <name type="scientific">Glaesserella parasuis</name>
    <name type="common">Haemophilus parasuis</name>
    <dbReference type="NCBI Taxonomy" id="738"/>
    <lineage>
        <taxon>Bacteria</taxon>
        <taxon>Pseudomonadati</taxon>
        <taxon>Pseudomonadota</taxon>
        <taxon>Gammaproteobacteria</taxon>
        <taxon>Pasteurellales</taxon>
        <taxon>Pasteurellaceae</taxon>
        <taxon>Glaesserella</taxon>
    </lineage>
</organism>
<evidence type="ECO:0000256" key="4">
    <source>
        <dbReference type="ARBA" id="ARBA00022989"/>
    </source>
</evidence>
<name>A0A084EVP7_GLAPU</name>
<protein>
    <submittedName>
        <fullName evidence="8">CidA/LrgA family protein</fullName>
    </submittedName>
</protein>
<dbReference type="GeneID" id="97007718"/>
<gene>
    <name evidence="7" type="ORF">FLK62_01775</name>
    <name evidence="8" type="ORF">J1G54_02220</name>
</gene>
<keyword evidence="4 6" id="KW-1133">Transmembrane helix</keyword>
<keyword evidence="2" id="KW-1003">Cell membrane</keyword>
<dbReference type="Proteomes" id="UP000509790">
    <property type="component" value="Chromosome"/>
</dbReference>
<evidence type="ECO:0000313" key="7">
    <source>
        <dbReference type="EMBL" id="QKY72115.1"/>
    </source>
</evidence>
<feature type="transmembrane region" description="Helical" evidence="6">
    <location>
        <begin position="37"/>
        <end position="57"/>
    </location>
</feature>
<dbReference type="EMBL" id="CP071491">
    <property type="protein sequence ID" value="QSX17393.1"/>
    <property type="molecule type" value="Genomic_DNA"/>
</dbReference>